<name>A0AAN6TYK5_9PEZI</name>
<feature type="compositionally biased region" description="Basic and acidic residues" evidence="1">
    <location>
        <begin position="347"/>
        <end position="359"/>
    </location>
</feature>
<dbReference type="PANTHER" id="PTHR38166:SF1">
    <property type="entry name" value="C2H2-TYPE DOMAIN-CONTAINING PROTEIN"/>
    <property type="match status" value="1"/>
</dbReference>
<dbReference type="PANTHER" id="PTHR38166">
    <property type="entry name" value="C2H2-TYPE DOMAIN-CONTAINING PROTEIN-RELATED"/>
    <property type="match status" value="1"/>
</dbReference>
<protein>
    <recommendedName>
        <fullName evidence="4">C2H2-type domain-containing protein</fullName>
    </recommendedName>
</protein>
<feature type="region of interest" description="Disordered" evidence="1">
    <location>
        <begin position="483"/>
        <end position="507"/>
    </location>
</feature>
<accession>A0AAN6TYK5</accession>
<dbReference type="EMBL" id="MU853231">
    <property type="protein sequence ID" value="KAK4122206.1"/>
    <property type="molecule type" value="Genomic_DNA"/>
</dbReference>
<feature type="region of interest" description="Disordered" evidence="1">
    <location>
        <begin position="43"/>
        <end position="79"/>
    </location>
</feature>
<keyword evidence="3" id="KW-1185">Reference proteome</keyword>
<evidence type="ECO:0000256" key="1">
    <source>
        <dbReference type="SAM" id="MobiDB-lite"/>
    </source>
</evidence>
<comment type="caution">
    <text evidence="2">The sequence shown here is derived from an EMBL/GenBank/DDBJ whole genome shotgun (WGS) entry which is preliminary data.</text>
</comment>
<dbReference type="Proteomes" id="UP001302602">
    <property type="component" value="Unassembled WGS sequence"/>
</dbReference>
<feature type="compositionally biased region" description="Basic and acidic residues" evidence="1">
    <location>
        <begin position="99"/>
        <end position="110"/>
    </location>
</feature>
<dbReference type="GeneID" id="87824420"/>
<evidence type="ECO:0000313" key="2">
    <source>
        <dbReference type="EMBL" id="KAK4122206.1"/>
    </source>
</evidence>
<feature type="compositionally biased region" description="Low complexity" evidence="1">
    <location>
        <begin position="497"/>
        <end position="507"/>
    </location>
</feature>
<feature type="region of interest" description="Disordered" evidence="1">
    <location>
        <begin position="332"/>
        <end position="386"/>
    </location>
</feature>
<gene>
    <name evidence="2" type="ORF">N657DRAFT_494553</name>
</gene>
<dbReference type="RefSeq" id="XP_062645977.1">
    <property type="nucleotide sequence ID" value="XM_062787650.1"/>
</dbReference>
<evidence type="ECO:0008006" key="4">
    <source>
        <dbReference type="Google" id="ProtNLM"/>
    </source>
</evidence>
<feature type="compositionally biased region" description="Polar residues" evidence="1">
    <location>
        <begin position="334"/>
        <end position="345"/>
    </location>
</feature>
<organism evidence="2 3">
    <name type="scientific">Parathielavia appendiculata</name>
    <dbReference type="NCBI Taxonomy" id="2587402"/>
    <lineage>
        <taxon>Eukaryota</taxon>
        <taxon>Fungi</taxon>
        <taxon>Dikarya</taxon>
        <taxon>Ascomycota</taxon>
        <taxon>Pezizomycotina</taxon>
        <taxon>Sordariomycetes</taxon>
        <taxon>Sordariomycetidae</taxon>
        <taxon>Sordariales</taxon>
        <taxon>Chaetomiaceae</taxon>
        <taxon>Parathielavia</taxon>
    </lineage>
</organism>
<proteinExistence type="predicted"/>
<reference evidence="2" key="1">
    <citation type="journal article" date="2023" name="Mol. Phylogenet. Evol.">
        <title>Genome-scale phylogeny and comparative genomics of the fungal order Sordariales.</title>
        <authorList>
            <person name="Hensen N."/>
            <person name="Bonometti L."/>
            <person name="Westerberg I."/>
            <person name="Brannstrom I.O."/>
            <person name="Guillou S."/>
            <person name="Cros-Aarteil S."/>
            <person name="Calhoun S."/>
            <person name="Haridas S."/>
            <person name="Kuo A."/>
            <person name="Mondo S."/>
            <person name="Pangilinan J."/>
            <person name="Riley R."/>
            <person name="LaButti K."/>
            <person name="Andreopoulos B."/>
            <person name="Lipzen A."/>
            <person name="Chen C."/>
            <person name="Yan M."/>
            <person name="Daum C."/>
            <person name="Ng V."/>
            <person name="Clum A."/>
            <person name="Steindorff A."/>
            <person name="Ohm R.A."/>
            <person name="Martin F."/>
            <person name="Silar P."/>
            <person name="Natvig D.O."/>
            <person name="Lalanne C."/>
            <person name="Gautier V."/>
            <person name="Ament-Velasquez S.L."/>
            <person name="Kruys A."/>
            <person name="Hutchinson M.I."/>
            <person name="Powell A.J."/>
            <person name="Barry K."/>
            <person name="Miller A.N."/>
            <person name="Grigoriev I.V."/>
            <person name="Debuchy R."/>
            <person name="Gladieux P."/>
            <person name="Hiltunen Thoren M."/>
            <person name="Johannesson H."/>
        </authorList>
    </citation>
    <scope>NUCLEOTIDE SEQUENCE</scope>
    <source>
        <strain evidence="2">CBS 731.68</strain>
    </source>
</reference>
<evidence type="ECO:0000313" key="3">
    <source>
        <dbReference type="Proteomes" id="UP001302602"/>
    </source>
</evidence>
<reference evidence="2" key="2">
    <citation type="submission" date="2023-05" db="EMBL/GenBank/DDBJ databases">
        <authorList>
            <consortium name="Lawrence Berkeley National Laboratory"/>
            <person name="Steindorff A."/>
            <person name="Hensen N."/>
            <person name="Bonometti L."/>
            <person name="Westerberg I."/>
            <person name="Brannstrom I.O."/>
            <person name="Guillou S."/>
            <person name="Cros-Aarteil S."/>
            <person name="Calhoun S."/>
            <person name="Haridas S."/>
            <person name="Kuo A."/>
            <person name="Mondo S."/>
            <person name="Pangilinan J."/>
            <person name="Riley R."/>
            <person name="Labutti K."/>
            <person name="Andreopoulos B."/>
            <person name="Lipzen A."/>
            <person name="Chen C."/>
            <person name="Yanf M."/>
            <person name="Daum C."/>
            <person name="Ng V."/>
            <person name="Clum A."/>
            <person name="Ohm R."/>
            <person name="Martin F."/>
            <person name="Silar P."/>
            <person name="Natvig D."/>
            <person name="Lalanne C."/>
            <person name="Gautier V."/>
            <person name="Ament-Velasquez S.L."/>
            <person name="Kruys A."/>
            <person name="Hutchinson M.I."/>
            <person name="Powell A.J."/>
            <person name="Barry K."/>
            <person name="Miller A.N."/>
            <person name="Grigoriev I.V."/>
            <person name="Debuchy R."/>
            <person name="Gladieux P."/>
            <person name="Thoren M.H."/>
            <person name="Johannesson H."/>
        </authorList>
    </citation>
    <scope>NUCLEOTIDE SEQUENCE</scope>
    <source>
        <strain evidence="2">CBS 731.68</strain>
    </source>
</reference>
<dbReference type="AlphaFoldDB" id="A0AAN6TYK5"/>
<sequence length="507" mass="55161">MRMDPAGCLFLTLKPQNNAGLDSLQAFVLHADQGLSASMERQSITSGFSGPAPRPGLIQHTNPLAPPCPAASPRSLATPPDQMVHLTCLRGPNTATAGRSDHSGTDKLATDDNASGPADEDVESDLDDKQGNDGDGGDIHEEDEEGDGSGADTNTGNKGAALNEPLSCPYRKRNRARFNIRNHISCTKPFRDLSKLKAHISKDHHRVMAFQRGDLAEDVEDGITEAIAAILVRRKGHLKVCTWEKLCKTLFPSDTHMPSSQHEPCIPAESHEFIKVATPAWSGVKNRVPEHVADALTRHGGDVSAISSHLQDAMDADYKDLFNRSLRHFERSALQEQTSRSTTLSPDRIRTKKEYRPKLQTETTATTGIADEHQTQPQRRPFLAPNPAGDYPLCSPSLGHFLPSRAYQTRQQHRDPRNTTDAFLSVTGTGYQAWSVQTAPGTNILALPSPVQYSVGLDDMAPVVQTWQHGNGAEHQFLTHMRHGQSPATGRYAAPHSSSSGGNSSQQ</sequence>
<feature type="region of interest" description="Disordered" evidence="1">
    <location>
        <begin position="91"/>
        <end position="166"/>
    </location>
</feature>